<reference evidence="2" key="1">
    <citation type="submission" date="2023-04" db="EMBL/GenBank/DDBJ databases">
        <title>Black Yeasts Isolated from many extreme environments.</title>
        <authorList>
            <person name="Coleine C."/>
            <person name="Stajich J.E."/>
            <person name="Selbmann L."/>
        </authorList>
    </citation>
    <scope>NUCLEOTIDE SEQUENCE</scope>
    <source>
        <strain evidence="2">CCFEE 5312</strain>
    </source>
</reference>
<feature type="region of interest" description="Disordered" evidence="1">
    <location>
        <begin position="1"/>
        <end position="27"/>
    </location>
</feature>
<feature type="region of interest" description="Disordered" evidence="1">
    <location>
        <begin position="62"/>
        <end position="103"/>
    </location>
</feature>
<keyword evidence="3" id="KW-1185">Reference proteome</keyword>
<protein>
    <recommendedName>
        <fullName evidence="4">LisH domain-containing protein</fullName>
    </recommendedName>
</protein>
<evidence type="ECO:0000313" key="3">
    <source>
        <dbReference type="Proteomes" id="UP001271007"/>
    </source>
</evidence>
<evidence type="ECO:0000313" key="2">
    <source>
        <dbReference type="EMBL" id="KAK3049295.1"/>
    </source>
</evidence>
<feature type="compositionally biased region" description="Low complexity" evidence="1">
    <location>
        <begin position="580"/>
        <end position="590"/>
    </location>
</feature>
<feature type="compositionally biased region" description="Gly residues" evidence="1">
    <location>
        <begin position="8"/>
        <end position="19"/>
    </location>
</feature>
<feature type="region of interest" description="Disordered" evidence="1">
    <location>
        <begin position="537"/>
        <end position="705"/>
    </location>
</feature>
<sequence>MNMAAMGGQMGGPVGGAGVGTPPNSGPAMSNEQVITKLNTAIYDYLLRSEMYTVAREFKAHADVDTKPPRQSPNQRGGQQVNGIEDSMDLDSKDAGLQNKPDDLPFPASNVHGDFLRDWWFQFWEIYQAHRKKHINPATQGYMNIQRGQQGNRMAMMGNINNNQGNGMRTFNPMAQANGMNGINMQKLAQQQQIGPRNMQQIAQLQNMKAASINGQQMMQANNQMERSNSQMDNRTSSPGSGDAPSPKRQRLEGGMQQMNQGRPGPAGQLQPANQVGPLSEPPSDAAYEDVREMLRSQGHEDVDRIAPETLHMYALQTTNVQTQSMESYAQSMKRQMHAAISGVNKPDSNVSKGLPPNMGPGGAQGSPSSQQGMDGNTGEFYAATANGGGPRIPMQGAAGAAAAGQNGNGSNGNHALQDYQMQLMLLEQQNKKRLLMARQEQDNMSGHPTGHPGGMGPNGNFPPGTSPPGSQRGVSPNPNDLQRGSPTPGAGMMDVNNLPPQMRNQMMMGPNGMRPPSSHPGPAMTQAQLDMMRQQGSMMPNGQFPSGAPPQMMQPGQPGQGPQGTPRNTAMPPPPAPPNTGTGPSSPSQAPAPPTPSTTNKAKPGTKKAAEKKGATGKKNAANATAAAESAQPPTPTPDAPSTPLNPKSFGNQQMPNGQPSGQPHLNPPSGAQQQGLPQNGNAAPRPDPSAGLEPAPFGSLVDPSLESDFNLMESDMFGTGGGDIDNFDFDSFLNNDDVGLGFDANYAFDGATGDLQGVN</sequence>
<feature type="compositionally biased region" description="Polar residues" evidence="1">
    <location>
        <begin position="226"/>
        <end position="240"/>
    </location>
</feature>
<evidence type="ECO:0008006" key="4">
    <source>
        <dbReference type="Google" id="ProtNLM"/>
    </source>
</evidence>
<feature type="region of interest" description="Disordered" evidence="1">
    <location>
        <begin position="345"/>
        <end position="389"/>
    </location>
</feature>
<proteinExistence type="predicted"/>
<feature type="compositionally biased region" description="Low complexity" evidence="1">
    <location>
        <begin position="618"/>
        <end position="633"/>
    </location>
</feature>
<organism evidence="2 3">
    <name type="scientific">Extremus antarcticus</name>
    <dbReference type="NCBI Taxonomy" id="702011"/>
    <lineage>
        <taxon>Eukaryota</taxon>
        <taxon>Fungi</taxon>
        <taxon>Dikarya</taxon>
        <taxon>Ascomycota</taxon>
        <taxon>Pezizomycotina</taxon>
        <taxon>Dothideomycetes</taxon>
        <taxon>Dothideomycetidae</taxon>
        <taxon>Mycosphaerellales</taxon>
        <taxon>Extremaceae</taxon>
        <taxon>Extremus</taxon>
    </lineage>
</organism>
<evidence type="ECO:0000256" key="1">
    <source>
        <dbReference type="SAM" id="MobiDB-lite"/>
    </source>
</evidence>
<accession>A0AAJ0G675</accession>
<feature type="compositionally biased region" description="Polar residues" evidence="1">
    <location>
        <begin position="646"/>
        <end position="683"/>
    </location>
</feature>
<feature type="region of interest" description="Disordered" evidence="1">
    <location>
        <begin position="224"/>
        <end position="285"/>
    </location>
</feature>
<feature type="compositionally biased region" description="Polar residues" evidence="1">
    <location>
        <begin position="72"/>
        <end position="82"/>
    </location>
</feature>
<dbReference type="EMBL" id="JAWDJX010000041">
    <property type="protein sequence ID" value="KAK3049295.1"/>
    <property type="molecule type" value="Genomic_DNA"/>
</dbReference>
<dbReference type="AlphaFoldDB" id="A0AAJ0G675"/>
<comment type="caution">
    <text evidence="2">The sequence shown here is derived from an EMBL/GenBank/DDBJ whole genome shotgun (WGS) entry which is preliminary data.</text>
</comment>
<feature type="compositionally biased region" description="Polar residues" evidence="1">
    <location>
        <begin position="468"/>
        <end position="486"/>
    </location>
</feature>
<dbReference type="Proteomes" id="UP001271007">
    <property type="component" value="Unassembled WGS sequence"/>
</dbReference>
<feature type="region of interest" description="Disordered" evidence="1">
    <location>
        <begin position="443"/>
        <end position="525"/>
    </location>
</feature>
<gene>
    <name evidence="2" type="ORF">LTR09_009473</name>
</gene>
<name>A0AAJ0G675_9PEZI</name>